<organism evidence="1 2">
    <name type="scientific">Paramecium sonneborni</name>
    <dbReference type="NCBI Taxonomy" id="65129"/>
    <lineage>
        <taxon>Eukaryota</taxon>
        <taxon>Sar</taxon>
        <taxon>Alveolata</taxon>
        <taxon>Ciliophora</taxon>
        <taxon>Intramacronucleata</taxon>
        <taxon>Oligohymenophorea</taxon>
        <taxon>Peniculida</taxon>
        <taxon>Parameciidae</taxon>
        <taxon>Paramecium</taxon>
    </lineage>
</organism>
<name>A0A8S1JTR6_9CILI</name>
<evidence type="ECO:0000313" key="2">
    <source>
        <dbReference type="Proteomes" id="UP000692954"/>
    </source>
</evidence>
<comment type="caution">
    <text evidence="1">The sequence shown here is derived from an EMBL/GenBank/DDBJ whole genome shotgun (WGS) entry which is preliminary data.</text>
</comment>
<accession>A0A8S1JTR6</accession>
<dbReference type="EMBL" id="CAJJDN010000001">
    <property type="protein sequence ID" value="CAD8045517.1"/>
    <property type="molecule type" value="Genomic_DNA"/>
</dbReference>
<reference evidence="1" key="1">
    <citation type="submission" date="2021-01" db="EMBL/GenBank/DDBJ databases">
        <authorList>
            <consortium name="Genoscope - CEA"/>
            <person name="William W."/>
        </authorList>
    </citation>
    <scope>NUCLEOTIDE SEQUENCE</scope>
</reference>
<evidence type="ECO:0000313" key="1">
    <source>
        <dbReference type="EMBL" id="CAD8045517.1"/>
    </source>
</evidence>
<gene>
    <name evidence="1" type="ORF">PSON_ATCC_30995.1.T0010087</name>
</gene>
<dbReference type="AlphaFoldDB" id="A0A8S1JTR6"/>
<keyword evidence="2" id="KW-1185">Reference proteome</keyword>
<proteinExistence type="predicted"/>
<dbReference type="Proteomes" id="UP000692954">
    <property type="component" value="Unassembled WGS sequence"/>
</dbReference>
<sequence length="400" mass="47751">MKHIDQLKEYYDQQQLIFEKDLDQMRNNLTKVDNVRLKAEKELLYLQSKAKEQKVWDIVDQTPFLPVIEGDRIFKTIKFVNSNLTEAEKRQLLLQEYYRNDKARNAIKQLYQNQNQYNDDQPVPELYTETQLILPKIHAQTTQVFDESLLRDLQSMKNREDEITKRLQANEISQIKNSSDYQRMLENQTILPILQNMKHEGQRYIVTPLENHEQPESAQKKLRSEGDSAQVTFVNQFEQQNQNMQNTQQQFDLDFTGEHQRTEELLLNESEIPKVQDQMFEYEEQQQSFQEPQDPIDEKIDELLTNIHQIVNQQYQPHQSLQKTNNALQNTLKLAIQKDQITTKQQPKDFKPVNFLKKPLVQQEPILYKLLVQPKKQMVQEPLPDDNFERLDQFIQHLEI</sequence>
<protein>
    <submittedName>
        <fullName evidence="1">Uncharacterized protein</fullName>
    </submittedName>
</protein>